<reference evidence="2" key="2">
    <citation type="journal article" date="2015" name="Data Brief">
        <title>Shoot transcriptome of the giant reed, Arundo donax.</title>
        <authorList>
            <person name="Barrero R.A."/>
            <person name="Guerrero F.D."/>
            <person name="Moolhuijzen P."/>
            <person name="Goolsby J.A."/>
            <person name="Tidwell J."/>
            <person name="Bellgard S.E."/>
            <person name="Bellgard M.I."/>
        </authorList>
    </citation>
    <scope>NUCLEOTIDE SEQUENCE</scope>
    <source>
        <tissue evidence="2">Shoot tissue taken approximately 20 cm above the soil surface</tissue>
    </source>
</reference>
<accession>A0A0A9AWH9</accession>
<reference evidence="2" key="1">
    <citation type="submission" date="2014-09" db="EMBL/GenBank/DDBJ databases">
        <authorList>
            <person name="Magalhaes I.L.F."/>
            <person name="Oliveira U."/>
            <person name="Santos F.R."/>
            <person name="Vidigal T.H.D.A."/>
            <person name="Brescovit A.D."/>
            <person name="Santos A.J."/>
        </authorList>
    </citation>
    <scope>NUCLEOTIDE SEQUENCE</scope>
    <source>
        <tissue evidence="2">Shoot tissue taken approximately 20 cm above the soil surface</tissue>
    </source>
</reference>
<keyword evidence="1" id="KW-1133">Transmembrane helix</keyword>
<evidence type="ECO:0000313" key="2">
    <source>
        <dbReference type="EMBL" id="JAD55486.1"/>
    </source>
</evidence>
<name>A0A0A9AWH9_ARUDO</name>
<protein>
    <submittedName>
        <fullName evidence="2">Uncharacterized protein</fullName>
    </submittedName>
</protein>
<proteinExistence type="predicted"/>
<keyword evidence="1" id="KW-0472">Membrane</keyword>
<keyword evidence="1" id="KW-0812">Transmembrane</keyword>
<sequence length="39" mass="4328">MVVHELYIQTKKLVFIICLISAGAIYGSMPPLYMGNSLI</sequence>
<evidence type="ECO:0000256" key="1">
    <source>
        <dbReference type="SAM" id="Phobius"/>
    </source>
</evidence>
<organism evidence="2">
    <name type="scientific">Arundo donax</name>
    <name type="common">Giant reed</name>
    <name type="synonym">Donax arundinaceus</name>
    <dbReference type="NCBI Taxonomy" id="35708"/>
    <lineage>
        <taxon>Eukaryota</taxon>
        <taxon>Viridiplantae</taxon>
        <taxon>Streptophyta</taxon>
        <taxon>Embryophyta</taxon>
        <taxon>Tracheophyta</taxon>
        <taxon>Spermatophyta</taxon>
        <taxon>Magnoliopsida</taxon>
        <taxon>Liliopsida</taxon>
        <taxon>Poales</taxon>
        <taxon>Poaceae</taxon>
        <taxon>PACMAD clade</taxon>
        <taxon>Arundinoideae</taxon>
        <taxon>Arundineae</taxon>
        <taxon>Arundo</taxon>
    </lineage>
</organism>
<dbReference type="EMBL" id="GBRH01242409">
    <property type="protein sequence ID" value="JAD55486.1"/>
    <property type="molecule type" value="Transcribed_RNA"/>
</dbReference>
<dbReference type="AlphaFoldDB" id="A0A0A9AWH9"/>
<feature type="transmembrane region" description="Helical" evidence="1">
    <location>
        <begin position="12"/>
        <end position="29"/>
    </location>
</feature>